<feature type="region of interest" description="Disordered" evidence="6">
    <location>
        <begin position="243"/>
        <end position="288"/>
    </location>
</feature>
<accession>A0AAD4HWU0</accession>
<dbReference type="Pfam" id="PF20684">
    <property type="entry name" value="Fung_rhodopsin"/>
    <property type="match status" value="1"/>
</dbReference>
<gene>
    <name evidence="9" type="ORF">NEMBOFW57_006789</name>
</gene>
<dbReference type="PANTHER" id="PTHR33048:SF47">
    <property type="entry name" value="INTEGRAL MEMBRANE PROTEIN-RELATED"/>
    <property type="match status" value="1"/>
</dbReference>
<feature type="compositionally biased region" description="Low complexity" evidence="6">
    <location>
        <begin position="247"/>
        <end position="256"/>
    </location>
</feature>
<feature type="transmembrane region" description="Helical" evidence="7">
    <location>
        <begin position="12"/>
        <end position="33"/>
    </location>
</feature>
<comment type="subcellular location">
    <subcellularLocation>
        <location evidence="1">Membrane</location>
        <topology evidence="1">Multi-pass membrane protein</topology>
    </subcellularLocation>
</comment>
<feature type="transmembrane region" description="Helical" evidence="7">
    <location>
        <begin position="90"/>
        <end position="113"/>
    </location>
</feature>
<evidence type="ECO:0000256" key="2">
    <source>
        <dbReference type="ARBA" id="ARBA00022692"/>
    </source>
</evidence>
<evidence type="ECO:0000313" key="10">
    <source>
        <dbReference type="Proteomes" id="UP001197093"/>
    </source>
</evidence>
<feature type="transmembrane region" description="Helical" evidence="7">
    <location>
        <begin position="208"/>
        <end position="228"/>
    </location>
</feature>
<dbReference type="Proteomes" id="UP001197093">
    <property type="component" value="Unassembled WGS sequence"/>
</dbReference>
<evidence type="ECO:0000313" key="9">
    <source>
        <dbReference type="EMBL" id="KAG7287282.1"/>
    </source>
</evidence>
<reference evidence="9" key="1">
    <citation type="submission" date="2023-02" db="EMBL/GenBank/DDBJ databases">
        <authorList>
            <person name="Palmer J.M."/>
        </authorList>
    </citation>
    <scope>NUCLEOTIDE SEQUENCE</scope>
    <source>
        <strain evidence="9">FW57</strain>
    </source>
</reference>
<evidence type="ECO:0000256" key="7">
    <source>
        <dbReference type="SAM" id="Phobius"/>
    </source>
</evidence>
<dbReference type="PANTHER" id="PTHR33048">
    <property type="entry name" value="PTH11-LIKE INTEGRAL MEMBRANE PROTEIN (AFU_ORTHOLOGUE AFUA_5G11245)"/>
    <property type="match status" value="1"/>
</dbReference>
<evidence type="ECO:0000256" key="5">
    <source>
        <dbReference type="ARBA" id="ARBA00038359"/>
    </source>
</evidence>
<sequence>MADLDHGDLGPNMLAASFTTWGIALIFVILRFWTRATIVRKLGFSDYFIALSLAWWFSLLCYVLSLALTKVSICLLYLTIFTFDWARRACYAVLFVVVVTNLWGTAITLTYCIPLQAAWDPAVVASFCQPQSAWWANTSLVIITDFMIFLLPIPFVLPLKLPRRQKIVVVGIFAVGFFVCIVSFVRLSILIAVKGSTDPDFTYSPTDLTYWTAIEVHTAIVVACTMTLKPLVTRFFPNLLNPRRSGADSSSKSDTSGGVGGGGGAGQMSDGPPLTIGSKPTRHPLPGARAVEEVMMGDIERQVRMEPEEELKGGSGEEGKGGRVEMVDTKHERGPWVRSDAASERTEDLGREMTARSIG</sequence>
<proteinExistence type="inferred from homology"/>
<keyword evidence="4 7" id="KW-0472">Membrane</keyword>
<evidence type="ECO:0000256" key="1">
    <source>
        <dbReference type="ARBA" id="ARBA00004141"/>
    </source>
</evidence>
<evidence type="ECO:0000256" key="4">
    <source>
        <dbReference type="ARBA" id="ARBA00023136"/>
    </source>
</evidence>
<dbReference type="InterPro" id="IPR052337">
    <property type="entry name" value="SAT4-like"/>
</dbReference>
<evidence type="ECO:0000256" key="6">
    <source>
        <dbReference type="SAM" id="MobiDB-lite"/>
    </source>
</evidence>
<comment type="caution">
    <text evidence="9">The sequence shown here is derived from an EMBL/GenBank/DDBJ whole genome shotgun (WGS) entry which is preliminary data.</text>
</comment>
<evidence type="ECO:0000256" key="3">
    <source>
        <dbReference type="ARBA" id="ARBA00022989"/>
    </source>
</evidence>
<protein>
    <recommendedName>
        <fullName evidence="8">Rhodopsin domain-containing protein</fullName>
    </recommendedName>
</protein>
<evidence type="ECO:0000259" key="8">
    <source>
        <dbReference type="Pfam" id="PF20684"/>
    </source>
</evidence>
<name>A0AAD4HWU0_9PEZI</name>
<keyword evidence="2 7" id="KW-0812">Transmembrane</keyword>
<feature type="transmembrane region" description="Helical" evidence="7">
    <location>
        <begin position="167"/>
        <end position="193"/>
    </location>
</feature>
<dbReference type="EMBL" id="JAHCVI010000003">
    <property type="protein sequence ID" value="KAG7287282.1"/>
    <property type="molecule type" value="Genomic_DNA"/>
</dbReference>
<dbReference type="InterPro" id="IPR049326">
    <property type="entry name" value="Rhodopsin_dom_fungi"/>
</dbReference>
<keyword evidence="3 7" id="KW-1133">Transmembrane helix</keyword>
<feature type="domain" description="Rhodopsin" evidence="8">
    <location>
        <begin position="55"/>
        <end position="233"/>
    </location>
</feature>
<dbReference type="GO" id="GO:0016020">
    <property type="term" value="C:membrane"/>
    <property type="evidence" value="ECO:0007669"/>
    <property type="project" value="UniProtKB-SubCell"/>
</dbReference>
<organism evidence="9 10">
    <name type="scientific">Staphylotrichum longicolle</name>
    <dbReference type="NCBI Taxonomy" id="669026"/>
    <lineage>
        <taxon>Eukaryota</taxon>
        <taxon>Fungi</taxon>
        <taxon>Dikarya</taxon>
        <taxon>Ascomycota</taxon>
        <taxon>Pezizomycotina</taxon>
        <taxon>Sordariomycetes</taxon>
        <taxon>Sordariomycetidae</taxon>
        <taxon>Sordariales</taxon>
        <taxon>Chaetomiaceae</taxon>
        <taxon>Staphylotrichum</taxon>
    </lineage>
</organism>
<feature type="region of interest" description="Disordered" evidence="6">
    <location>
        <begin position="305"/>
        <end position="359"/>
    </location>
</feature>
<feature type="transmembrane region" description="Helical" evidence="7">
    <location>
        <begin position="53"/>
        <end position="78"/>
    </location>
</feature>
<feature type="compositionally biased region" description="Gly residues" evidence="6">
    <location>
        <begin position="257"/>
        <end position="266"/>
    </location>
</feature>
<dbReference type="AlphaFoldDB" id="A0AAD4HWU0"/>
<keyword evidence="10" id="KW-1185">Reference proteome</keyword>
<feature type="transmembrane region" description="Helical" evidence="7">
    <location>
        <begin position="133"/>
        <end position="155"/>
    </location>
</feature>
<comment type="similarity">
    <text evidence="5">Belongs to the SAT4 family.</text>
</comment>